<sequence>MSFFGGKRKSIYIHCHNEIPQSRLETTEMYFPGLKARSLKLKCWQGCPNMAQWLSINPCTKRLPVRTPVRAHAQVIGLIPSGGHAEGSQSIISLINVSVSLPLPSFLSKINKEKKKMLARPNL</sequence>
<proteinExistence type="predicted"/>
<evidence type="ECO:0000313" key="1">
    <source>
        <dbReference type="EMBL" id="KAF6480888.1"/>
    </source>
</evidence>
<organism evidence="1 2">
    <name type="scientific">Molossus molossus</name>
    <name type="common">Pallas' mastiff bat</name>
    <name type="synonym">Vespertilio molossus</name>
    <dbReference type="NCBI Taxonomy" id="27622"/>
    <lineage>
        <taxon>Eukaryota</taxon>
        <taxon>Metazoa</taxon>
        <taxon>Chordata</taxon>
        <taxon>Craniata</taxon>
        <taxon>Vertebrata</taxon>
        <taxon>Euteleostomi</taxon>
        <taxon>Mammalia</taxon>
        <taxon>Eutheria</taxon>
        <taxon>Laurasiatheria</taxon>
        <taxon>Chiroptera</taxon>
        <taxon>Yangochiroptera</taxon>
        <taxon>Molossidae</taxon>
        <taxon>Molossus</taxon>
    </lineage>
</organism>
<gene>
    <name evidence="1" type="ORF">HJG59_010682</name>
</gene>
<protein>
    <submittedName>
        <fullName evidence="1">Uncharacterized protein</fullName>
    </submittedName>
</protein>
<evidence type="ECO:0000313" key="2">
    <source>
        <dbReference type="Proteomes" id="UP000550707"/>
    </source>
</evidence>
<keyword evidence="2" id="KW-1185">Reference proteome</keyword>
<accession>A0A7J8I9A0</accession>
<dbReference type="InParanoid" id="A0A7J8I9A0"/>
<dbReference type="AlphaFoldDB" id="A0A7J8I9A0"/>
<name>A0A7J8I9A0_MOLMO</name>
<comment type="caution">
    <text evidence="1">The sequence shown here is derived from an EMBL/GenBank/DDBJ whole genome shotgun (WGS) entry which is preliminary data.</text>
</comment>
<reference evidence="1 2" key="1">
    <citation type="journal article" date="2020" name="Nature">
        <title>Six reference-quality genomes reveal evolution of bat adaptations.</title>
        <authorList>
            <person name="Jebb D."/>
            <person name="Huang Z."/>
            <person name="Pippel M."/>
            <person name="Hughes G.M."/>
            <person name="Lavrichenko K."/>
            <person name="Devanna P."/>
            <person name="Winkler S."/>
            <person name="Jermiin L.S."/>
            <person name="Skirmuntt E.C."/>
            <person name="Katzourakis A."/>
            <person name="Burkitt-Gray L."/>
            <person name="Ray D.A."/>
            <person name="Sullivan K.A.M."/>
            <person name="Roscito J.G."/>
            <person name="Kirilenko B.M."/>
            <person name="Davalos L.M."/>
            <person name="Corthals A.P."/>
            <person name="Power M.L."/>
            <person name="Jones G."/>
            <person name="Ransome R.D."/>
            <person name="Dechmann D.K.N."/>
            <person name="Locatelli A.G."/>
            <person name="Puechmaille S.J."/>
            <person name="Fedrigo O."/>
            <person name="Jarvis E.D."/>
            <person name="Hiller M."/>
            <person name="Vernes S.C."/>
            <person name="Myers E.W."/>
            <person name="Teeling E.C."/>
        </authorList>
    </citation>
    <scope>NUCLEOTIDE SEQUENCE [LARGE SCALE GENOMIC DNA]</scope>
    <source>
        <strain evidence="1">MMolMol1</strain>
        <tissue evidence="1">Muscle</tissue>
    </source>
</reference>
<dbReference type="Proteomes" id="UP000550707">
    <property type="component" value="Unassembled WGS sequence"/>
</dbReference>
<dbReference type="EMBL" id="JACASF010000004">
    <property type="protein sequence ID" value="KAF6480888.1"/>
    <property type="molecule type" value="Genomic_DNA"/>
</dbReference>